<comment type="subcellular location">
    <subcellularLocation>
        <location evidence="7">Cytoplasm</location>
    </subcellularLocation>
</comment>
<reference evidence="10 11" key="1">
    <citation type="submission" date="2019-01" db="EMBL/GenBank/DDBJ databases">
        <title>Chengkuizengella sp. nov., isolated from deep-sea sediment of East Pacific Ocean.</title>
        <authorList>
            <person name="Yang J."/>
            <person name="Lai Q."/>
            <person name="Shao Z."/>
        </authorList>
    </citation>
    <scope>NUCLEOTIDE SEQUENCE [LARGE SCALE GENOMIC DNA]</scope>
    <source>
        <strain evidence="10 11">YPA3-1-1</strain>
    </source>
</reference>
<evidence type="ECO:0000259" key="9">
    <source>
        <dbReference type="PROSITE" id="PS50109"/>
    </source>
</evidence>
<accession>A0A6N9PW14</accession>
<keyword evidence="4 7" id="KW-0418">Kinase</keyword>
<keyword evidence="5 7" id="KW-0067">ATP-binding</keyword>
<dbReference type="PIRSF" id="PIRSF003169">
    <property type="entry name" value="STHK_DegS"/>
    <property type="match status" value="1"/>
</dbReference>
<evidence type="ECO:0000313" key="11">
    <source>
        <dbReference type="Proteomes" id="UP000448943"/>
    </source>
</evidence>
<keyword evidence="11" id="KW-1185">Reference proteome</keyword>
<dbReference type="Gene3D" id="1.20.5.1930">
    <property type="match status" value="1"/>
</dbReference>
<dbReference type="CDD" id="cd16917">
    <property type="entry name" value="HATPase_UhpB-NarQ-NarX-like"/>
    <property type="match status" value="1"/>
</dbReference>
<keyword evidence="2 7" id="KW-0808">Transferase</keyword>
<dbReference type="Gene3D" id="3.30.565.10">
    <property type="entry name" value="Histidine kinase-like ATPase, C-terminal domain"/>
    <property type="match status" value="1"/>
</dbReference>
<protein>
    <recommendedName>
        <fullName evidence="7">Signal transduction histidine-protein kinase/phosphatase DegS</fullName>
        <ecNumber evidence="7">2.7.13.3</ecNumber>
        <ecNumber evidence="7">3.1.3.-</ecNumber>
    </recommendedName>
</protein>
<dbReference type="GO" id="GO:0016020">
    <property type="term" value="C:membrane"/>
    <property type="evidence" value="ECO:0007669"/>
    <property type="project" value="InterPro"/>
</dbReference>
<dbReference type="Pfam" id="PF02518">
    <property type="entry name" value="HATPase_c"/>
    <property type="match status" value="1"/>
</dbReference>
<evidence type="ECO:0000256" key="2">
    <source>
        <dbReference type="ARBA" id="ARBA00022679"/>
    </source>
</evidence>
<dbReference type="GO" id="GO:0005524">
    <property type="term" value="F:ATP binding"/>
    <property type="evidence" value="ECO:0007669"/>
    <property type="project" value="UniProtKB-UniRule"/>
</dbReference>
<dbReference type="PROSITE" id="PS50109">
    <property type="entry name" value="HIS_KIN"/>
    <property type="match status" value="1"/>
</dbReference>
<dbReference type="InterPro" id="IPR036890">
    <property type="entry name" value="HATPase_C_sf"/>
</dbReference>
<dbReference type="EC" id="3.1.3.-" evidence="7"/>
<proteinExistence type="predicted"/>
<keyword evidence="6 7" id="KW-0902">Two-component regulatory system</keyword>
<keyword evidence="7" id="KW-0963">Cytoplasm</keyword>
<evidence type="ECO:0000256" key="7">
    <source>
        <dbReference type="PIRNR" id="PIRNR003169"/>
    </source>
</evidence>
<dbReference type="InterPro" id="IPR011712">
    <property type="entry name" value="Sig_transdc_His_kin_sub3_dim/P"/>
</dbReference>
<sequence length="382" mass="44473">MDAIDKVITRTMEVMDDSKYQIYEISESARSELEVLNNELIKVMGEIDKVISIVDEFELKFRDARNRLSEVSRDLHQYGENDIRKAYETANSFQIELIVYREKEKNLKDRRDELHQRIKNIEGTIHRAENVVSQMNVVVDYLKGDLNQVSRILETAKNRQLIGLKIILALEEERKRISREIHDGIAQSMANLVLRTEIVERMVSKKKYDTLMDEFIDFKNQMRSGLEEVRKIIFNLRPMALDDLGLVPALRKYLHDFEEKYVINTSIDVHGHEIRLSSAMEVAIYRFVQEFCSNTYKHAEASQIKLDITFEEEMISITLEDDGLGFDVEQMELKILGGSHYGIIGMRERVELLEGEFEIRSASNRGTQITMKVPVNASEEKE</sequence>
<organism evidence="10 11">
    <name type="scientific">Chengkuizengella marina</name>
    <dbReference type="NCBI Taxonomy" id="2507566"/>
    <lineage>
        <taxon>Bacteria</taxon>
        <taxon>Bacillati</taxon>
        <taxon>Bacillota</taxon>
        <taxon>Bacilli</taxon>
        <taxon>Bacillales</taxon>
        <taxon>Paenibacillaceae</taxon>
        <taxon>Chengkuizengella</taxon>
    </lineage>
</organism>
<evidence type="ECO:0000256" key="5">
    <source>
        <dbReference type="ARBA" id="ARBA00022840"/>
    </source>
</evidence>
<gene>
    <name evidence="10" type="ORF">ERL59_01940</name>
</gene>
<feature type="coiled-coil region" evidence="8">
    <location>
        <begin position="54"/>
        <end position="131"/>
    </location>
</feature>
<comment type="caution">
    <text evidence="10">The sequence shown here is derived from an EMBL/GenBank/DDBJ whole genome shotgun (WGS) entry which is preliminary data.</text>
</comment>
<dbReference type="GO" id="GO:0005737">
    <property type="term" value="C:cytoplasm"/>
    <property type="evidence" value="ECO:0007669"/>
    <property type="project" value="UniProtKB-SubCell"/>
</dbReference>
<dbReference type="GO" id="GO:0004721">
    <property type="term" value="F:phosphoprotein phosphatase activity"/>
    <property type="evidence" value="ECO:0007669"/>
    <property type="project" value="UniProtKB-UniRule"/>
</dbReference>
<dbReference type="OrthoDB" id="9781904at2"/>
<evidence type="ECO:0000256" key="3">
    <source>
        <dbReference type="ARBA" id="ARBA00022741"/>
    </source>
</evidence>
<dbReference type="SMART" id="SM00387">
    <property type="entry name" value="HATPase_c"/>
    <property type="match status" value="1"/>
</dbReference>
<dbReference type="Proteomes" id="UP000448943">
    <property type="component" value="Unassembled WGS sequence"/>
</dbReference>
<evidence type="ECO:0000256" key="6">
    <source>
        <dbReference type="ARBA" id="ARBA00023012"/>
    </source>
</evidence>
<dbReference type="Pfam" id="PF07730">
    <property type="entry name" value="HisKA_3"/>
    <property type="match status" value="1"/>
</dbReference>
<keyword evidence="7" id="KW-0904">Protein phosphatase</keyword>
<dbReference type="InterPro" id="IPR003594">
    <property type="entry name" value="HATPase_dom"/>
</dbReference>
<dbReference type="InterPro" id="IPR016381">
    <property type="entry name" value="Sig_transdc_His_kinase_DegS"/>
</dbReference>
<dbReference type="InterPro" id="IPR005467">
    <property type="entry name" value="His_kinase_dom"/>
</dbReference>
<evidence type="ECO:0000256" key="8">
    <source>
        <dbReference type="SAM" id="Coils"/>
    </source>
</evidence>
<evidence type="ECO:0000256" key="4">
    <source>
        <dbReference type="ARBA" id="ARBA00022777"/>
    </source>
</evidence>
<dbReference type="GO" id="GO:0046983">
    <property type="term" value="F:protein dimerization activity"/>
    <property type="evidence" value="ECO:0007669"/>
    <property type="project" value="InterPro"/>
</dbReference>
<dbReference type="Pfam" id="PF05384">
    <property type="entry name" value="DegS"/>
    <property type="match status" value="1"/>
</dbReference>
<dbReference type="PANTHER" id="PTHR24421:SF55">
    <property type="entry name" value="SENSOR HISTIDINE KINASE YDFH"/>
    <property type="match status" value="1"/>
</dbReference>
<keyword evidence="7" id="KW-0378">Hydrolase</keyword>
<dbReference type="SUPFAM" id="SSF55874">
    <property type="entry name" value="ATPase domain of HSP90 chaperone/DNA topoisomerase II/histidine kinase"/>
    <property type="match status" value="1"/>
</dbReference>
<keyword evidence="3 7" id="KW-0547">Nucleotide-binding</keyword>
<keyword evidence="8" id="KW-0175">Coiled coil</keyword>
<name>A0A6N9PW14_9BACL</name>
<dbReference type="EC" id="2.7.13.3" evidence="7"/>
<dbReference type="GO" id="GO:0000155">
    <property type="term" value="F:phosphorelay sensor kinase activity"/>
    <property type="evidence" value="ECO:0007669"/>
    <property type="project" value="UniProtKB-UniRule"/>
</dbReference>
<dbReference type="PANTHER" id="PTHR24421">
    <property type="entry name" value="NITRATE/NITRITE SENSOR PROTEIN NARX-RELATED"/>
    <property type="match status" value="1"/>
</dbReference>
<dbReference type="InterPro" id="IPR008595">
    <property type="entry name" value="DegS"/>
</dbReference>
<dbReference type="AlphaFoldDB" id="A0A6N9PW14"/>
<evidence type="ECO:0000313" key="10">
    <source>
        <dbReference type="EMBL" id="NBI27721.1"/>
    </source>
</evidence>
<dbReference type="InterPro" id="IPR050482">
    <property type="entry name" value="Sensor_HK_TwoCompSys"/>
</dbReference>
<feature type="domain" description="Histidine kinase" evidence="9">
    <location>
        <begin position="176"/>
        <end position="377"/>
    </location>
</feature>
<comment type="function">
    <text evidence="7">Member of the two-component regulatory system DegS/DegU, which plays an important role in the transition growth phase.</text>
</comment>
<comment type="catalytic activity">
    <reaction evidence="1 7">
        <text>ATP + protein L-histidine = ADP + protein N-phospho-L-histidine.</text>
        <dbReference type="EC" id="2.7.13.3"/>
    </reaction>
</comment>
<evidence type="ECO:0000256" key="1">
    <source>
        <dbReference type="ARBA" id="ARBA00000085"/>
    </source>
</evidence>
<dbReference type="EMBL" id="SIJB01000005">
    <property type="protein sequence ID" value="NBI27721.1"/>
    <property type="molecule type" value="Genomic_DNA"/>
</dbReference>